<evidence type="ECO:0000313" key="3">
    <source>
        <dbReference type="EMBL" id="PZR03180.1"/>
    </source>
</evidence>
<evidence type="ECO:0000256" key="1">
    <source>
        <dbReference type="SAM" id="SignalP"/>
    </source>
</evidence>
<comment type="caution">
    <text evidence="3">The sequence shown here is derived from an EMBL/GenBank/DDBJ whole genome shotgun (WGS) entry which is preliminary data.</text>
</comment>
<feature type="chain" id="PRO_5039200289" description="SGNH hydrolase-type esterase domain-containing protein" evidence="1">
    <location>
        <begin position="31"/>
        <end position="355"/>
    </location>
</feature>
<dbReference type="InterPro" id="IPR013830">
    <property type="entry name" value="SGNH_hydro"/>
</dbReference>
<feature type="domain" description="SGNH hydrolase-type esterase" evidence="2">
    <location>
        <begin position="115"/>
        <end position="341"/>
    </location>
</feature>
<dbReference type="EMBL" id="QFRA01000056">
    <property type="protein sequence ID" value="PZR03180.1"/>
    <property type="molecule type" value="Genomic_DNA"/>
</dbReference>
<accession>A0A2W5SL05</accession>
<protein>
    <recommendedName>
        <fullName evidence="2">SGNH hydrolase-type esterase domain-containing protein</fullName>
    </recommendedName>
</protein>
<dbReference type="Gene3D" id="3.40.50.1110">
    <property type="entry name" value="SGNH hydrolase"/>
    <property type="match status" value="1"/>
</dbReference>
<keyword evidence="1" id="KW-0732">Signal</keyword>
<name>A0A2W5SL05_9CORY</name>
<proteinExistence type="predicted"/>
<evidence type="ECO:0000259" key="2">
    <source>
        <dbReference type="Pfam" id="PF13472"/>
    </source>
</evidence>
<dbReference type="Pfam" id="PF13472">
    <property type="entry name" value="Lipase_GDSL_2"/>
    <property type="match status" value="1"/>
</dbReference>
<dbReference type="InterPro" id="IPR036514">
    <property type="entry name" value="SGNH_hydro_sf"/>
</dbReference>
<sequence>MSKKARTLAKIAAPVVGCAVLVGAGSLVSAGPFSSDGRELPTVDLQAALNVDQAIPGKAPENVQPGNLVAIGDSIFIFANPKVGDAALNLAASSNPDNQFLQRLVSTDPNINPRGCAQGTPSLPKEMAAQLGVPLNDYSCAAATVYTPRPGNQLMDQVDHAIADGALNPGTKYVAIQGGYNDVYNNYQKLSGENLPDQAIAERLGTTTQKTDFERAIDPIVAKVKEHAPNANIKFVGYHEITEDRPGGWQCLYHIGDGRGQDNKWDISYAFPVYWDTQGKINSNKWMQEAAQRHGVGYIDTRTFSKGHGECASPQDRWVGGVLLDNTTGDFNLSLHLTDQGVNAIGGFAANEFRK</sequence>
<dbReference type="Proteomes" id="UP000249432">
    <property type="component" value="Unassembled WGS sequence"/>
</dbReference>
<gene>
    <name evidence="3" type="ORF">DI525_10880</name>
</gene>
<organism evidence="3 4">
    <name type="scientific">Corynebacterium kroppenstedtii</name>
    <dbReference type="NCBI Taxonomy" id="161879"/>
    <lineage>
        <taxon>Bacteria</taxon>
        <taxon>Bacillati</taxon>
        <taxon>Actinomycetota</taxon>
        <taxon>Actinomycetes</taxon>
        <taxon>Mycobacteriales</taxon>
        <taxon>Corynebacteriaceae</taxon>
        <taxon>Corynebacterium</taxon>
    </lineage>
</organism>
<evidence type="ECO:0000313" key="4">
    <source>
        <dbReference type="Proteomes" id="UP000249432"/>
    </source>
</evidence>
<dbReference type="SUPFAM" id="SSF52266">
    <property type="entry name" value="SGNH hydrolase"/>
    <property type="match status" value="1"/>
</dbReference>
<dbReference type="AlphaFoldDB" id="A0A2W5SL05"/>
<feature type="signal peptide" evidence="1">
    <location>
        <begin position="1"/>
        <end position="30"/>
    </location>
</feature>
<dbReference type="RefSeq" id="WP_303735707.1">
    <property type="nucleotide sequence ID" value="NZ_CAKZHK010000014.1"/>
</dbReference>
<reference evidence="3 4" key="1">
    <citation type="submission" date="2017-08" db="EMBL/GenBank/DDBJ databases">
        <title>Infants hospitalized years apart are colonized by the same room-sourced microbial strains.</title>
        <authorList>
            <person name="Brooks B."/>
            <person name="Olm M.R."/>
            <person name="Firek B.A."/>
            <person name="Baker R."/>
            <person name="Thomas B.C."/>
            <person name="Morowitz M.J."/>
            <person name="Banfield J.F."/>
        </authorList>
    </citation>
    <scope>NUCLEOTIDE SEQUENCE [LARGE SCALE GENOMIC DNA]</scope>
    <source>
        <strain evidence="3">S2_003_000_R1_3</strain>
    </source>
</reference>